<feature type="region of interest" description="Disordered" evidence="5">
    <location>
        <begin position="579"/>
        <end position="598"/>
    </location>
</feature>
<keyword evidence="2 4" id="KW-0863">Zinc-finger</keyword>
<feature type="region of interest" description="Disordered" evidence="5">
    <location>
        <begin position="470"/>
        <end position="541"/>
    </location>
</feature>
<evidence type="ECO:0000256" key="3">
    <source>
        <dbReference type="ARBA" id="ARBA00022833"/>
    </source>
</evidence>
<evidence type="ECO:0000256" key="5">
    <source>
        <dbReference type="SAM" id="MobiDB-lite"/>
    </source>
</evidence>
<dbReference type="Gene3D" id="2.30.29.30">
    <property type="entry name" value="Pleckstrin-homology domain (PH domain)/Phosphotyrosine-binding domain (PTB)"/>
    <property type="match status" value="1"/>
</dbReference>
<feature type="compositionally biased region" description="Polar residues" evidence="5">
    <location>
        <begin position="323"/>
        <end position="337"/>
    </location>
</feature>
<feature type="region of interest" description="Disordered" evidence="5">
    <location>
        <begin position="718"/>
        <end position="815"/>
    </location>
</feature>
<dbReference type="InterPro" id="IPR011993">
    <property type="entry name" value="PH-like_dom_sf"/>
</dbReference>
<dbReference type="GeneID" id="25984377"/>
<dbReference type="GO" id="GO:0008270">
    <property type="term" value="F:zinc ion binding"/>
    <property type="evidence" value="ECO:0007669"/>
    <property type="project" value="UniProtKB-KW"/>
</dbReference>
<dbReference type="PANTHER" id="PTHR23180">
    <property type="entry name" value="CENTAURIN/ARF"/>
    <property type="match status" value="1"/>
</dbReference>
<evidence type="ECO:0000313" key="9">
    <source>
        <dbReference type="Proteomes" id="UP000002748"/>
    </source>
</evidence>
<feature type="region of interest" description="Disordered" evidence="5">
    <location>
        <begin position="849"/>
        <end position="888"/>
    </location>
</feature>
<evidence type="ECO:0000259" key="6">
    <source>
        <dbReference type="PROSITE" id="PS50003"/>
    </source>
</evidence>
<feature type="compositionally biased region" description="Basic and acidic residues" evidence="5">
    <location>
        <begin position="308"/>
        <end position="321"/>
    </location>
</feature>
<evidence type="ECO:0008006" key="10">
    <source>
        <dbReference type="Google" id="ProtNLM"/>
    </source>
</evidence>
<dbReference type="Pfam" id="PF00169">
    <property type="entry name" value="PH"/>
    <property type="match status" value="1"/>
</dbReference>
<dbReference type="SUPFAM" id="SSF50729">
    <property type="entry name" value="PH domain-like"/>
    <property type="match status" value="1"/>
</dbReference>
<reference evidence="8 9" key="1">
    <citation type="journal article" date="2012" name="Eukaryot. Cell">
        <title>Draft genome sequence of CBS 2479, the standard type strain of Trichosporon asahii.</title>
        <authorList>
            <person name="Yang R.Y."/>
            <person name="Li H.T."/>
            <person name="Zhu H."/>
            <person name="Zhou G.P."/>
            <person name="Wang M."/>
            <person name="Wang L."/>
        </authorList>
    </citation>
    <scope>NUCLEOTIDE SEQUENCE [LARGE SCALE GENOMIC DNA]</scope>
    <source>
        <strain evidence="9">ATCC 90039 / CBS 2479 / JCM 2466 / KCTC 7840 / NCYC 2677 / UAMH 7654</strain>
    </source>
</reference>
<dbReference type="InterPro" id="IPR037278">
    <property type="entry name" value="ARFGAP/RecO"/>
</dbReference>
<dbReference type="Gene3D" id="1.20.1270.60">
    <property type="entry name" value="Arfaptin homology (AH) domain/BAR domain"/>
    <property type="match status" value="1"/>
</dbReference>
<feature type="compositionally biased region" description="Polar residues" evidence="5">
    <location>
        <begin position="859"/>
        <end position="888"/>
    </location>
</feature>
<organism evidence="8 9">
    <name type="scientific">Trichosporon asahii var. asahii (strain ATCC 90039 / CBS 2479 / JCM 2466 / KCTC 7840 / NBRC 103889/ NCYC 2677 / UAMH 7654)</name>
    <name type="common">Yeast</name>
    <dbReference type="NCBI Taxonomy" id="1186058"/>
    <lineage>
        <taxon>Eukaryota</taxon>
        <taxon>Fungi</taxon>
        <taxon>Dikarya</taxon>
        <taxon>Basidiomycota</taxon>
        <taxon>Agaricomycotina</taxon>
        <taxon>Tremellomycetes</taxon>
        <taxon>Trichosporonales</taxon>
        <taxon>Trichosporonaceae</taxon>
        <taxon>Trichosporon</taxon>
    </lineage>
</organism>
<dbReference type="InterPro" id="IPR001849">
    <property type="entry name" value="PH_domain"/>
</dbReference>
<dbReference type="RefSeq" id="XP_014181238.1">
    <property type="nucleotide sequence ID" value="XM_014325763.1"/>
</dbReference>
<dbReference type="InterPro" id="IPR038508">
    <property type="entry name" value="ArfGAP_dom_sf"/>
</dbReference>
<dbReference type="InterPro" id="IPR027267">
    <property type="entry name" value="AH/BAR_dom_sf"/>
</dbReference>
<dbReference type="Gene3D" id="1.10.220.150">
    <property type="entry name" value="Arf GTPase activating protein"/>
    <property type="match status" value="1"/>
</dbReference>
<dbReference type="PROSITE" id="PS50003">
    <property type="entry name" value="PH_DOMAIN"/>
    <property type="match status" value="1"/>
</dbReference>
<dbReference type="InterPro" id="IPR045258">
    <property type="entry name" value="ACAP1/2/3-like"/>
</dbReference>
<dbReference type="PANTHER" id="PTHR23180:SF160">
    <property type="entry name" value="ADP-RIBOSYLATION FACTOR GTPASE-ACTIVATING PROTEIN EFFECTOR PROTEIN 1"/>
    <property type="match status" value="1"/>
</dbReference>
<evidence type="ECO:0000256" key="4">
    <source>
        <dbReference type="PROSITE-ProRule" id="PRU00288"/>
    </source>
</evidence>
<feature type="compositionally biased region" description="Pro residues" evidence="5">
    <location>
        <begin position="10"/>
        <end position="19"/>
    </location>
</feature>
<dbReference type="GO" id="GO:0005096">
    <property type="term" value="F:GTPase activator activity"/>
    <property type="evidence" value="ECO:0007669"/>
    <property type="project" value="InterPro"/>
</dbReference>
<feature type="domain" description="Arf-GAP" evidence="7">
    <location>
        <begin position="922"/>
        <end position="1063"/>
    </location>
</feature>
<proteinExistence type="predicted"/>
<dbReference type="InterPro" id="IPR001164">
    <property type="entry name" value="ArfGAP_dom"/>
</dbReference>
<feature type="compositionally biased region" description="Low complexity" evidence="5">
    <location>
        <begin position="41"/>
        <end position="82"/>
    </location>
</feature>
<sequence>MASTSRPRASPVPPVPPSPSLTVNSTDSDSSRAFAKPPSSPSVHSSISSARLPQQSLPPDSYSDSYSNGNGFSQQSGQNGQPSPSPPLTSRPPHHAPVPSEPLPDSLLCRSTFAALEHSAGTLKHLAKTVLTASAAYVALLEQLETAEDELLSSLGELGRWLEGGYGVQGDVFDNANGIRKVARERRAREREDLQEMVLHSLSAVKGEIKRQGLTGAGSQQHKFESVAKQYYSDTAAYLSSSSGISSNAGSSSADVAQATRAAQFDLARYNHHSTLLYAVPPSSVVCLDLLVGMYGWVGSLLSQVPGKRADTHPPPHEPTDFGRQQASGVDTPTQRGRQLAVSETPVRLLSRDDASARGSFDALTRSLTLSLAHLHHVRNDLLQGWAAREQQTTVLENAASKLSGNGLETPRPRVLPTSSTDLAALNASKEHKGKKINKILGGRKIRGLFSSTNATFTHLPSAQPLVERAPPVSSANVPPFPYTTQNLSPRRSYEQLGDVPPLGTPDGSPTISDGGDGQLPLPPRPPRSSSRHAARHSIQPGVKVYRSPFLPADSANNVGNYDSQRSVALADTAAKLTADHHKQPSTSPSLGGVGGISGMGDEDEQRELAGRKKEGVLWGIWVVLAHSKMYEYKDGGPNKPESASTVIDLKFASVREGRGTDRRFVFEIVTPSHGRRLYQALSEADMKTWIYALCNAIEACINGTSTLRSLNDVKKLAPPDFDDDDTLPVRKGSGQSDRDRRLPIPPAVKQNTSRHSLPAPPRPAPPRGESSTPRGGQHRQSLKNRIKSSAELAGDKLGSKSGGKANRNSMDLQQRPAFMYANSFNHREEYYDMESDIERRVYEMAGLQRDARDAREQAPSSSGHSQAQYSQTSHSQQGQPQPQYPDTNLASLRALSPVLGSPGLPPGMEEQADVEPAKLDKALLRQIADTGANARCADCGKRTKSSRWATQSESSFAYQGIKLTGRSEGYANGHVPVYPLLWTANTQHRGLGTHISKPRSVDLDNWAPEAIQLAQDWGNARGNAFWERNKPIDWVPSDEDIQDYIQAKYVEARWVAEVDRELLGL</sequence>
<evidence type="ECO:0000313" key="8">
    <source>
        <dbReference type="EMBL" id="EJT50022.1"/>
    </source>
</evidence>
<feature type="compositionally biased region" description="Pro residues" evidence="5">
    <location>
        <begin position="83"/>
        <end position="102"/>
    </location>
</feature>
<dbReference type="HOGENOM" id="CLU_291019_0_0_1"/>
<keyword evidence="1" id="KW-0479">Metal-binding</keyword>
<feature type="domain" description="PH" evidence="6">
    <location>
        <begin position="622"/>
        <end position="699"/>
    </location>
</feature>
<dbReference type="SUPFAM" id="SSF57863">
    <property type="entry name" value="ArfGap/RecO-like zinc finger"/>
    <property type="match status" value="1"/>
</dbReference>
<dbReference type="Pfam" id="PF01412">
    <property type="entry name" value="ArfGap"/>
    <property type="match status" value="1"/>
</dbReference>
<evidence type="ECO:0000259" key="7">
    <source>
        <dbReference type="PROSITE" id="PS50115"/>
    </source>
</evidence>
<dbReference type="PROSITE" id="PS50115">
    <property type="entry name" value="ARFGAP"/>
    <property type="match status" value="1"/>
</dbReference>
<gene>
    <name evidence="8" type="ORF">A1Q1_00863</name>
</gene>
<dbReference type="Proteomes" id="UP000002748">
    <property type="component" value="Unassembled WGS sequence"/>
</dbReference>
<protein>
    <recommendedName>
        <fullName evidence="10">PH domain-containing protein</fullName>
    </recommendedName>
</protein>
<feature type="region of interest" description="Disordered" evidence="5">
    <location>
        <begin position="307"/>
        <end position="344"/>
    </location>
</feature>
<feature type="region of interest" description="Disordered" evidence="5">
    <location>
        <begin position="1"/>
        <end position="103"/>
    </location>
</feature>
<comment type="caution">
    <text evidence="8">The sequence shown here is derived from an EMBL/GenBank/DDBJ whole genome shotgun (WGS) entry which is preliminary data.</text>
</comment>
<dbReference type="VEuPathDB" id="FungiDB:A1Q1_00863"/>
<keyword evidence="3" id="KW-0862">Zinc</keyword>
<dbReference type="EMBL" id="ALBS01000139">
    <property type="protein sequence ID" value="EJT50022.1"/>
    <property type="molecule type" value="Genomic_DNA"/>
</dbReference>
<name>J6F468_TRIAS</name>
<evidence type="ECO:0000256" key="2">
    <source>
        <dbReference type="ARBA" id="ARBA00022771"/>
    </source>
</evidence>
<feature type="compositionally biased region" description="Basic residues" evidence="5">
    <location>
        <begin position="777"/>
        <end position="787"/>
    </location>
</feature>
<dbReference type="SMART" id="SM00233">
    <property type="entry name" value="PH"/>
    <property type="match status" value="1"/>
</dbReference>
<accession>J6F468</accession>
<dbReference type="KEGG" id="tasa:A1Q1_00863"/>
<dbReference type="AlphaFoldDB" id="J6F468"/>
<evidence type="ECO:0000256" key="1">
    <source>
        <dbReference type="ARBA" id="ARBA00022723"/>
    </source>
</evidence>
<dbReference type="SMART" id="SM00105">
    <property type="entry name" value="ArfGap"/>
    <property type="match status" value="1"/>
</dbReference>
<dbReference type="OrthoDB" id="10266696at2759"/>